<dbReference type="Proteomes" id="UP000187406">
    <property type="component" value="Unassembled WGS sequence"/>
</dbReference>
<organism evidence="1 2">
    <name type="scientific">Cephalotus follicularis</name>
    <name type="common">Albany pitcher plant</name>
    <dbReference type="NCBI Taxonomy" id="3775"/>
    <lineage>
        <taxon>Eukaryota</taxon>
        <taxon>Viridiplantae</taxon>
        <taxon>Streptophyta</taxon>
        <taxon>Embryophyta</taxon>
        <taxon>Tracheophyta</taxon>
        <taxon>Spermatophyta</taxon>
        <taxon>Magnoliopsida</taxon>
        <taxon>eudicotyledons</taxon>
        <taxon>Gunneridae</taxon>
        <taxon>Pentapetalae</taxon>
        <taxon>rosids</taxon>
        <taxon>fabids</taxon>
        <taxon>Oxalidales</taxon>
        <taxon>Cephalotaceae</taxon>
        <taxon>Cephalotus</taxon>
    </lineage>
</organism>
<keyword evidence="2" id="KW-1185">Reference proteome</keyword>
<reference evidence="2" key="1">
    <citation type="submission" date="2016-04" db="EMBL/GenBank/DDBJ databases">
        <title>Cephalotus genome sequencing.</title>
        <authorList>
            <person name="Fukushima K."/>
            <person name="Hasebe M."/>
            <person name="Fang X."/>
        </authorList>
    </citation>
    <scope>NUCLEOTIDE SEQUENCE [LARGE SCALE GENOMIC DNA]</scope>
    <source>
        <strain evidence="2">cv. St1</strain>
    </source>
</reference>
<comment type="caution">
    <text evidence="1">The sequence shown here is derived from an EMBL/GenBank/DDBJ whole genome shotgun (WGS) entry which is preliminary data.</text>
</comment>
<name>A0A1Q3CK22_CEPFO</name>
<gene>
    <name evidence="1" type="ORF">CFOL_v3_23894</name>
</gene>
<accession>A0A1Q3CK22</accession>
<evidence type="ECO:0000313" key="2">
    <source>
        <dbReference type="Proteomes" id="UP000187406"/>
    </source>
</evidence>
<dbReference type="AlphaFoldDB" id="A0A1Q3CK22"/>
<protein>
    <submittedName>
        <fullName evidence="1">Uncharacterized protein</fullName>
    </submittedName>
</protein>
<dbReference type="EMBL" id="BDDD01002175">
    <property type="protein sequence ID" value="GAV80433.1"/>
    <property type="molecule type" value="Genomic_DNA"/>
</dbReference>
<dbReference type="OrthoDB" id="1902587at2759"/>
<proteinExistence type="predicted"/>
<evidence type="ECO:0000313" key="1">
    <source>
        <dbReference type="EMBL" id="GAV80433.1"/>
    </source>
</evidence>
<dbReference type="InParanoid" id="A0A1Q3CK22"/>
<sequence length="174" mass="19457">MKDVDNCVDASERKFGATVDGEGNSRCGQRYSCLHPNTHVGPENAVKRKRKRKKWVKDGILNTNVSQTSVMKGSDANNQAGNSDSLGQNIPIVVEQKQKHTNIKILDNVQIFADDIQSEKKKRIKSIKKQENGESTIMEISLLSMKEKNSSVFNIENDNVPVVNSSQRRTLSNE</sequence>